<evidence type="ECO:0000313" key="4">
    <source>
        <dbReference type="Proteomes" id="UP001374535"/>
    </source>
</evidence>
<dbReference type="EMBL" id="CP144700">
    <property type="protein sequence ID" value="WVZ23426.1"/>
    <property type="molecule type" value="Genomic_DNA"/>
</dbReference>
<proteinExistence type="predicted"/>
<feature type="non-terminal residue" evidence="3">
    <location>
        <position position="1"/>
    </location>
</feature>
<name>A0AAQ3P791_VIGMU</name>
<gene>
    <name evidence="3" type="ORF">V8G54_001970</name>
</gene>
<dbReference type="AlphaFoldDB" id="A0AAQ3P791"/>
<evidence type="ECO:0000256" key="2">
    <source>
        <dbReference type="SAM" id="Phobius"/>
    </source>
</evidence>
<keyword evidence="2" id="KW-1133">Transmembrane helix</keyword>
<keyword evidence="2" id="KW-0472">Membrane</keyword>
<feature type="transmembrane region" description="Helical" evidence="2">
    <location>
        <begin position="25"/>
        <end position="46"/>
    </location>
</feature>
<evidence type="ECO:0000313" key="3">
    <source>
        <dbReference type="EMBL" id="WVZ23426.1"/>
    </source>
</evidence>
<feature type="region of interest" description="Disordered" evidence="1">
    <location>
        <begin position="69"/>
        <end position="95"/>
    </location>
</feature>
<keyword evidence="4" id="KW-1185">Reference proteome</keyword>
<keyword evidence="2" id="KW-0812">Transmembrane</keyword>
<accession>A0AAQ3P791</accession>
<protein>
    <submittedName>
        <fullName evidence="3">Uncharacterized protein</fullName>
    </submittedName>
</protein>
<dbReference type="Proteomes" id="UP001374535">
    <property type="component" value="Chromosome 1"/>
</dbReference>
<reference evidence="3 4" key="1">
    <citation type="journal article" date="2023" name="Life. Sci Alliance">
        <title>Evolutionary insights into 3D genome organization and epigenetic landscape of Vigna mungo.</title>
        <authorList>
            <person name="Junaid A."/>
            <person name="Singh B."/>
            <person name="Bhatia S."/>
        </authorList>
    </citation>
    <scope>NUCLEOTIDE SEQUENCE [LARGE SCALE GENOMIC DNA]</scope>
    <source>
        <strain evidence="3">Urdbean</strain>
    </source>
</reference>
<evidence type="ECO:0000256" key="1">
    <source>
        <dbReference type="SAM" id="MobiDB-lite"/>
    </source>
</evidence>
<sequence>KEQTKVDMQGAYFFKYYLALVSATYAYDVFNMVLVVTFILSVLCGYDKFNLQTAARKAKAGEERGFRSPAARLRLNSRSTSNGAGERAFGGQARLGHATQRGDSVLSFAQREGQVCSSAGGDSGVTHSLPATPLMAVRGREISAGAFEANP</sequence>
<organism evidence="3 4">
    <name type="scientific">Vigna mungo</name>
    <name type="common">Black gram</name>
    <name type="synonym">Phaseolus mungo</name>
    <dbReference type="NCBI Taxonomy" id="3915"/>
    <lineage>
        <taxon>Eukaryota</taxon>
        <taxon>Viridiplantae</taxon>
        <taxon>Streptophyta</taxon>
        <taxon>Embryophyta</taxon>
        <taxon>Tracheophyta</taxon>
        <taxon>Spermatophyta</taxon>
        <taxon>Magnoliopsida</taxon>
        <taxon>eudicotyledons</taxon>
        <taxon>Gunneridae</taxon>
        <taxon>Pentapetalae</taxon>
        <taxon>rosids</taxon>
        <taxon>fabids</taxon>
        <taxon>Fabales</taxon>
        <taxon>Fabaceae</taxon>
        <taxon>Papilionoideae</taxon>
        <taxon>50 kb inversion clade</taxon>
        <taxon>NPAAA clade</taxon>
        <taxon>indigoferoid/millettioid clade</taxon>
        <taxon>Phaseoleae</taxon>
        <taxon>Vigna</taxon>
    </lineage>
</organism>